<organism evidence="2 3">
    <name type="scientific">Nocardia acididurans</name>
    <dbReference type="NCBI Taxonomy" id="2802282"/>
    <lineage>
        <taxon>Bacteria</taxon>
        <taxon>Bacillati</taxon>
        <taxon>Actinomycetota</taxon>
        <taxon>Actinomycetes</taxon>
        <taxon>Mycobacteriales</taxon>
        <taxon>Nocardiaceae</taxon>
        <taxon>Nocardia</taxon>
    </lineage>
</organism>
<accession>A0ABS1MGU4</accession>
<feature type="region of interest" description="Disordered" evidence="1">
    <location>
        <begin position="549"/>
        <end position="577"/>
    </location>
</feature>
<proteinExistence type="predicted"/>
<evidence type="ECO:0000313" key="2">
    <source>
        <dbReference type="EMBL" id="MBL1079766.1"/>
    </source>
</evidence>
<feature type="region of interest" description="Disordered" evidence="1">
    <location>
        <begin position="97"/>
        <end position="209"/>
    </location>
</feature>
<dbReference type="Proteomes" id="UP000602198">
    <property type="component" value="Unassembled WGS sequence"/>
</dbReference>
<dbReference type="Pfam" id="PF10824">
    <property type="entry name" value="T7SS_ESX_EspC"/>
    <property type="match status" value="1"/>
</dbReference>
<dbReference type="EMBL" id="JAERRJ010000019">
    <property type="protein sequence ID" value="MBL1079766.1"/>
    <property type="molecule type" value="Genomic_DNA"/>
</dbReference>
<gene>
    <name evidence="2" type="ORF">JK358_35730</name>
</gene>
<evidence type="ECO:0000256" key="1">
    <source>
        <dbReference type="SAM" id="MobiDB-lite"/>
    </source>
</evidence>
<comment type="caution">
    <text evidence="2">The sequence shown here is derived from an EMBL/GenBank/DDBJ whole genome shotgun (WGS) entry which is preliminary data.</text>
</comment>
<protein>
    <recommendedName>
        <fullName evidence="4">Excreted virulence factor EspC (Type VII ESX diderm)</fullName>
    </recommendedName>
</protein>
<evidence type="ECO:0000313" key="3">
    <source>
        <dbReference type="Proteomes" id="UP000602198"/>
    </source>
</evidence>
<feature type="compositionally biased region" description="Polar residues" evidence="1">
    <location>
        <begin position="193"/>
        <end position="206"/>
    </location>
</feature>
<name>A0ABS1MGU4_9NOCA</name>
<reference evidence="2 3" key="1">
    <citation type="submission" date="2021-01" db="EMBL/GenBank/DDBJ databases">
        <title>WGS of actinomycetes isolated from Thailand.</title>
        <authorList>
            <person name="Thawai C."/>
        </authorList>
    </citation>
    <scope>NUCLEOTIDE SEQUENCE [LARGE SCALE GENOMIC DNA]</scope>
    <source>
        <strain evidence="2 3">LPG 2</strain>
    </source>
</reference>
<sequence>MNDFIDLTPEMLRQWEKQHRDVSEQIRQWAKPPTDWLNSFPDSYGTIADPVHKRLGEYFGVRELMGNRLADEHERTADRLHHAADAFERADEDGARAILNGGADPTTPVSTSGLGIPGGGGPGWAGPGGPGPGPGPGSGPEDRRPDTPQQPVAPGATPISPNNLPAGTPATLPGVPATPLTPAAFRDDERAPSHSQPPTGVSSNTPGAAPALTPFLAAVGAARERAAEPAHVVGDTVNEDLLLARTLLSALLSAVGSTAIGVSWAVSVMRGPGGIAMFVTSNEGRGWLPPEIHLPDTTSTPWNWTELLHSDGGPAATSWEGIADPARILTEFARGWGDRTGAQLSALASSTTITPMLRATHPDVAMAERVTADEGLDLRAATAGTLDRLSLTGSDELLAQVAAVPDAHLRHECLHLATDAHTQWGHARTAADHATRAWRARERILRALENNEPVPQQQWDELRELDTLLATEIMARRADVNGIPVGELRPHSDTILLSLGFERRCNEAVLMLADDTTRQTLRDIVYAHDQVLGHPRFTALAAAVATTPTAPVTPVSGNDGRTITARTDTPAKPNAHT</sequence>
<dbReference type="InterPro" id="IPR022536">
    <property type="entry name" value="EspC"/>
</dbReference>
<dbReference type="RefSeq" id="WP_201957316.1">
    <property type="nucleotide sequence ID" value="NZ_JAERRJ010000019.1"/>
</dbReference>
<keyword evidence="3" id="KW-1185">Reference proteome</keyword>
<evidence type="ECO:0008006" key="4">
    <source>
        <dbReference type="Google" id="ProtNLM"/>
    </source>
</evidence>
<feature type="compositionally biased region" description="Gly residues" evidence="1">
    <location>
        <begin position="115"/>
        <end position="128"/>
    </location>
</feature>